<dbReference type="Gene3D" id="1.10.357.140">
    <property type="entry name" value="UbiA prenyltransferase"/>
    <property type="match status" value="1"/>
</dbReference>
<dbReference type="AlphaFoldDB" id="A0A261FQH6"/>
<feature type="transmembrane region" description="Helical" evidence="8">
    <location>
        <begin position="373"/>
        <end position="390"/>
    </location>
</feature>
<evidence type="ECO:0000256" key="2">
    <source>
        <dbReference type="ARBA" id="ARBA00022428"/>
    </source>
</evidence>
<comment type="pathway">
    <text evidence="8">Quinol/quinone metabolism; menaquinone biosynthesis; menaquinol from 1,4-dihydroxy-2-naphthoate: step 1/2.</text>
</comment>
<protein>
    <recommendedName>
        <fullName evidence="8 9">1,4-dihydroxy-2-naphthoate octaprenyltransferase</fullName>
        <shortName evidence="8">DHNA-octaprenyltransferase</shortName>
        <ecNumber evidence="8 9">2.5.1.74</ecNumber>
    </recommendedName>
</protein>
<dbReference type="EMBL" id="MWWW01000003">
    <property type="protein sequence ID" value="OZG61389.1"/>
    <property type="molecule type" value="Genomic_DNA"/>
</dbReference>
<dbReference type="Proteomes" id="UP000216871">
    <property type="component" value="Unassembled WGS sequence"/>
</dbReference>
<feature type="transmembrane region" description="Helical" evidence="8">
    <location>
        <begin position="314"/>
        <end position="334"/>
    </location>
</feature>
<feature type="transmembrane region" description="Helical" evidence="8">
    <location>
        <begin position="216"/>
        <end position="232"/>
    </location>
</feature>
<evidence type="ECO:0000256" key="3">
    <source>
        <dbReference type="ARBA" id="ARBA00022475"/>
    </source>
</evidence>
<reference evidence="10 11" key="1">
    <citation type="journal article" date="2017" name="BMC Genomics">
        <title>Comparative genomic and phylogenomic analyses of the Bifidobacteriaceae family.</title>
        <authorList>
            <person name="Lugli G.A."/>
            <person name="Milani C."/>
            <person name="Turroni F."/>
            <person name="Duranti S."/>
            <person name="Mancabelli L."/>
            <person name="Mangifesta M."/>
            <person name="Ferrario C."/>
            <person name="Modesto M."/>
            <person name="Mattarelli P."/>
            <person name="Jiri K."/>
            <person name="van Sinderen D."/>
            <person name="Ventura M."/>
        </authorList>
    </citation>
    <scope>NUCLEOTIDE SEQUENCE [LARGE SCALE GENOMIC DNA]</scope>
    <source>
        <strain evidence="10 11">DSM 100196</strain>
    </source>
</reference>
<comment type="catalytic activity">
    <reaction evidence="8">
        <text>an all-trans-polyprenyl diphosphate + 1,4-dihydroxy-2-naphthoate + H(+) = a 2-demethylmenaquinol + CO2 + diphosphate</text>
        <dbReference type="Rhea" id="RHEA:26478"/>
        <dbReference type="Rhea" id="RHEA-COMP:9563"/>
        <dbReference type="Rhea" id="RHEA-COMP:9564"/>
        <dbReference type="ChEBI" id="CHEBI:11173"/>
        <dbReference type="ChEBI" id="CHEBI:15378"/>
        <dbReference type="ChEBI" id="CHEBI:16526"/>
        <dbReference type="ChEBI" id="CHEBI:33019"/>
        <dbReference type="ChEBI" id="CHEBI:55437"/>
        <dbReference type="ChEBI" id="CHEBI:58914"/>
        <dbReference type="EC" id="2.5.1.74"/>
    </reaction>
</comment>
<dbReference type="GO" id="GO:0042371">
    <property type="term" value="P:vitamin K biosynthetic process"/>
    <property type="evidence" value="ECO:0007669"/>
    <property type="project" value="TreeGrafter"/>
</dbReference>
<keyword evidence="3 8" id="KW-1003">Cell membrane</keyword>
<dbReference type="GO" id="GO:0009234">
    <property type="term" value="P:menaquinone biosynthetic process"/>
    <property type="evidence" value="ECO:0007669"/>
    <property type="project" value="UniProtKB-UniRule"/>
</dbReference>
<evidence type="ECO:0000256" key="5">
    <source>
        <dbReference type="ARBA" id="ARBA00022692"/>
    </source>
</evidence>
<comment type="subcellular location">
    <subcellularLocation>
        <location evidence="8">Cell membrane</location>
        <topology evidence="8">Multi-pass membrane protein</topology>
    </subcellularLocation>
    <subcellularLocation>
        <location evidence="1">Membrane</location>
        <topology evidence="1">Multi-pass membrane protein</topology>
    </subcellularLocation>
</comment>
<keyword evidence="5 8" id="KW-0812">Transmembrane</keyword>
<dbReference type="PANTHER" id="PTHR13929">
    <property type="entry name" value="1,4-DIHYDROXY-2-NAPHTHOATE OCTAPRENYLTRANSFERASE"/>
    <property type="match status" value="1"/>
</dbReference>
<organism evidence="10 11">
    <name type="scientific">Bifidobacterium myosotis</name>
    <dbReference type="NCBI Taxonomy" id="1630166"/>
    <lineage>
        <taxon>Bacteria</taxon>
        <taxon>Bacillati</taxon>
        <taxon>Actinomycetota</taxon>
        <taxon>Actinomycetes</taxon>
        <taxon>Bifidobacteriales</taxon>
        <taxon>Bifidobacteriaceae</taxon>
        <taxon>Bifidobacterium</taxon>
    </lineage>
</organism>
<accession>A0A261FQH6</accession>
<dbReference type="Pfam" id="PF01040">
    <property type="entry name" value="UbiA"/>
    <property type="match status" value="1"/>
</dbReference>
<keyword evidence="11" id="KW-1185">Reference proteome</keyword>
<evidence type="ECO:0000256" key="6">
    <source>
        <dbReference type="ARBA" id="ARBA00022989"/>
    </source>
</evidence>
<dbReference type="GO" id="GO:0005886">
    <property type="term" value="C:plasma membrane"/>
    <property type="evidence" value="ECO:0007669"/>
    <property type="project" value="UniProtKB-SubCell"/>
</dbReference>
<dbReference type="InterPro" id="IPR026046">
    <property type="entry name" value="UBIAD1"/>
</dbReference>
<proteinExistence type="inferred from homology"/>
<dbReference type="EC" id="2.5.1.74" evidence="8 9"/>
<dbReference type="GO" id="GO:0046428">
    <property type="term" value="F:1,4-dihydroxy-2-naphthoate polyprenyltransferase activity"/>
    <property type="evidence" value="ECO:0007669"/>
    <property type="project" value="UniProtKB-UniRule"/>
</dbReference>
<dbReference type="InterPro" id="IPR000537">
    <property type="entry name" value="UbiA_prenyltransferase"/>
</dbReference>
<keyword evidence="7 8" id="KW-0472">Membrane</keyword>
<dbReference type="InterPro" id="IPR044878">
    <property type="entry name" value="UbiA_sf"/>
</dbReference>
<name>A0A261FQH6_9BIFI</name>
<dbReference type="Gene3D" id="1.20.120.1780">
    <property type="entry name" value="UbiA prenyltransferase"/>
    <property type="match status" value="1"/>
</dbReference>
<dbReference type="UniPathway" id="UPA00079">
    <property type="reaction ID" value="UER00168"/>
</dbReference>
<sequence length="391" mass="42057">MVGRSWKARCLLGHAMASLWMYIMRMPVSRIDAGDMRDMRRACAHVSARMADSLRSMLDSMNIRLWFAGARPKTWPASIAPVLVGAAMAYVRLTQLGTCIEINPEPAECTANRAQQSVLLGRFWPVFALCVLVALLFQIAVNYANDYSDGIRGVDAGRDKEELAQWDAGQVRGRGAKPQRLVASGVPPKQVLMAAGSAAALACVCGLAAVLISQGWWLLAVGALSLVAGWFYTGGRHPYGYAGFGELGVFLFFGLAAVLGTEYALSGTVEGMGVAAAVCCGLNAVMLLMINNLRDVEEDREHGKRTLAVRLGEHNAGILLTVCCVIAWMIGAFVCMALWMPWGAVLLISGVGVPVRMILSVPKRRFCTAFNDAGFQTSFFAVVVVVSALVM</sequence>
<evidence type="ECO:0000256" key="4">
    <source>
        <dbReference type="ARBA" id="ARBA00022679"/>
    </source>
</evidence>
<evidence type="ECO:0000313" key="10">
    <source>
        <dbReference type="EMBL" id="OZG61389.1"/>
    </source>
</evidence>
<feature type="transmembrane region" description="Helical" evidence="8">
    <location>
        <begin position="340"/>
        <end position="361"/>
    </location>
</feature>
<evidence type="ECO:0000256" key="1">
    <source>
        <dbReference type="ARBA" id="ARBA00004141"/>
    </source>
</evidence>
<dbReference type="InterPro" id="IPR004657">
    <property type="entry name" value="MenA"/>
</dbReference>
<evidence type="ECO:0000256" key="8">
    <source>
        <dbReference type="HAMAP-Rule" id="MF_01937"/>
    </source>
</evidence>
<evidence type="ECO:0000256" key="7">
    <source>
        <dbReference type="ARBA" id="ARBA00023136"/>
    </source>
</evidence>
<keyword evidence="2 8" id="KW-0474">Menaquinone biosynthesis</keyword>
<keyword evidence="6 8" id="KW-1133">Transmembrane helix</keyword>
<dbReference type="HAMAP" id="MF_01937">
    <property type="entry name" value="MenA_1"/>
    <property type="match status" value="1"/>
</dbReference>
<evidence type="ECO:0000313" key="11">
    <source>
        <dbReference type="Proteomes" id="UP000216871"/>
    </source>
</evidence>
<dbReference type="CDD" id="cd13962">
    <property type="entry name" value="PT_UbiA_UBIAD1"/>
    <property type="match status" value="1"/>
</dbReference>
<comment type="caution">
    <text evidence="10">The sequence shown here is derived from an EMBL/GenBank/DDBJ whole genome shotgun (WGS) entry which is preliminary data.</text>
</comment>
<feature type="transmembrane region" description="Helical" evidence="8">
    <location>
        <begin position="123"/>
        <end position="144"/>
    </location>
</feature>
<evidence type="ECO:0000256" key="9">
    <source>
        <dbReference type="NCBIfam" id="TIGR00751"/>
    </source>
</evidence>
<dbReference type="NCBIfam" id="TIGR00751">
    <property type="entry name" value="menA"/>
    <property type="match status" value="1"/>
</dbReference>
<feature type="transmembrane region" description="Helical" evidence="8">
    <location>
        <begin position="239"/>
        <end position="260"/>
    </location>
</feature>
<comment type="similarity">
    <text evidence="8">Belongs to the MenA family. Type 1 subfamily.</text>
</comment>
<dbReference type="PANTHER" id="PTHR13929:SF0">
    <property type="entry name" value="UBIA PRENYLTRANSFERASE DOMAIN-CONTAINING PROTEIN 1"/>
    <property type="match status" value="1"/>
</dbReference>
<feature type="transmembrane region" description="Helical" evidence="8">
    <location>
        <begin position="272"/>
        <end position="293"/>
    </location>
</feature>
<keyword evidence="4 8" id="KW-0808">Transferase</keyword>
<gene>
    <name evidence="8" type="primary">menA</name>
    <name evidence="10" type="ORF">BMYO_0273</name>
</gene>
<comment type="function">
    <text evidence="8">Conversion of 1,4-dihydroxy-2-naphthoate (DHNA) to demethylmenaquinone (DMK).</text>
</comment>